<evidence type="ECO:0000313" key="2">
    <source>
        <dbReference type="EMBL" id="EHO63955.1"/>
    </source>
</evidence>
<comment type="caution">
    <text evidence="2">The sequence shown here is derived from an EMBL/GenBank/DDBJ whole genome shotgun (WGS) entry which is preliminary data.</text>
</comment>
<dbReference type="Proteomes" id="UP000003277">
    <property type="component" value="Unassembled WGS sequence"/>
</dbReference>
<evidence type="ECO:0000256" key="1">
    <source>
        <dbReference type="SAM" id="Phobius"/>
    </source>
</evidence>
<feature type="transmembrane region" description="Helical" evidence="1">
    <location>
        <begin position="38"/>
        <end position="55"/>
    </location>
</feature>
<accession>H1CXC4</accession>
<keyword evidence="1" id="KW-1133">Transmembrane helix</keyword>
<organism evidence="2 3">
    <name type="scientific">Dialister succinatiphilus YIT 11850</name>
    <dbReference type="NCBI Taxonomy" id="742743"/>
    <lineage>
        <taxon>Bacteria</taxon>
        <taxon>Bacillati</taxon>
        <taxon>Bacillota</taxon>
        <taxon>Negativicutes</taxon>
        <taxon>Veillonellales</taxon>
        <taxon>Veillonellaceae</taxon>
        <taxon>Dialister</taxon>
    </lineage>
</organism>
<feature type="transmembrane region" description="Helical" evidence="1">
    <location>
        <begin position="67"/>
        <end position="91"/>
    </location>
</feature>
<proteinExistence type="predicted"/>
<dbReference type="EMBL" id="ADLT01000001">
    <property type="protein sequence ID" value="EHO63955.1"/>
    <property type="molecule type" value="Genomic_DNA"/>
</dbReference>
<sequence length="284" mass="31918">MCKNKDCIKQMLWLMALTIPWGLGGFVVHTAFSLSLGILVYWAAGLLVPLIFYLVQKKGWGSELGGLRGAVHGPVWISLVIVEMVVFWNYLPSIDRIWKTSPVPAAAASFLVLSFFVILAFFLDRWLSLIYVRLKEKNTLAARWLGSAFFSGLIPGTAMISFLGLYYAGGMRLDPFTASFFLMEIFGFVFYGKILLAMMTFGVFLFLSLEGPRGERAVTSVFSAIFWLFLLFIPVVVSSRITGSGLWRAYLDPSYLSVFPYLSDLWLTGLALMGARRLTAWIFR</sequence>
<name>H1CXC4_9FIRM</name>
<keyword evidence="1" id="KW-0812">Transmembrane</keyword>
<keyword evidence="3" id="KW-1185">Reference proteome</keyword>
<dbReference type="AlphaFoldDB" id="H1CXC4"/>
<dbReference type="OrthoDB" id="1634084at2"/>
<reference evidence="2 3" key="1">
    <citation type="submission" date="2011-11" db="EMBL/GenBank/DDBJ databases">
        <title>The Genome Sequence of Dialister succinatiphilus YIT 11850.</title>
        <authorList>
            <consortium name="The Broad Institute Genome Sequencing Platform"/>
            <person name="Earl A."/>
            <person name="Ward D."/>
            <person name="Feldgarden M."/>
            <person name="Gevers D."/>
            <person name="Morotomi M."/>
            <person name="Young S.K."/>
            <person name="Zeng Q."/>
            <person name="Gargeya S."/>
            <person name="Fitzgerald M."/>
            <person name="Haas B."/>
            <person name="Abouelleil A."/>
            <person name="Alvarado L."/>
            <person name="Arachchi H.M."/>
            <person name="Berlin A."/>
            <person name="Brown A."/>
            <person name="Chapman S.B."/>
            <person name="Dunbar C."/>
            <person name="Gearin G."/>
            <person name="Goldberg J."/>
            <person name="Griggs A."/>
            <person name="Gujja S."/>
            <person name="Heiman D."/>
            <person name="Howarth C."/>
            <person name="Lui A."/>
            <person name="MacDonald P.J.P."/>
            <person name="Montmayeur A."/>
            <person name="Murphy C."/>
            <person name="Neiman D."/>
            <person name="Pearson M."/>
            <person name="Priest M."/>
            <person name="Roberts A."/>
            <person name="Saif S."/>
            <person name="Shea T."/>
            <person name="Sisk P."/>
            <person name="Stolte C."/>
            <person name="Sykes S."/>
            <person name="Wortman J."/>
            <person name="Nusbaum C."/>
            <person name="Birren B."/>
        </authorList>
    </citation>
    <scope>NUCLEOTIDE SEQUENCE [LARGE SCALE GENOMIC DNA]</scope>
    <source>
        <strain evidence="2 3">YIT 11850</strain>
    </source>
</reference>
<protein>
    <submittedName>
        <fullName evidence="2">Uncharacterized protein</fullName>
    </submittedName>
</protein>
<dbReference type="RefSeq" id="WP_008858519.1">
    <property type="nucleotide sequence ID" value="NZ_JH591187.1"/>
</dbReference>
<gene>
    <name evidence="2" type="ORF">HMPREF9453_00012</name>
</gene>
<feature type="transmembrane region" description="Helical" evidence="1">
    <location>
        <begin position="188"/>
        <end position="209"/>
    </location>
</feature>
<feature type="transmembrane region" description="Helical" evidence="1">
    <location>
        <begin position="103"/>
        <end position="123"/>
    </location>
</feature>
<feature type="transmembrane region" description="Helical" evidence="1">
    <location>
        <begin position="221"/>
        <end position="242"/>
    </location>
</feature>
<keyword evidence="1" id="KW-0472">Membrane</keyword>
<feature type="transmembrane region" description="Helical" evidence="1">
    <location>
        <begin position="12"/>
        <end position="32"/>
    </location>
</feature>
<evidence type="ECO:0000313" key="3">
    <source>
        <dbReference type="Proteomes" id="UP000003277"/>
    </source>
</evidence>
<feature type="transmembrane region" description="Helical" evidence="1">
    <location>
        <begin position="254"/>
        <end position="275"/>
    </location>
</feature>
<dbReference type="PATRIC" id="fig|742743.3.peg.13"/>
<dbReference type="HOGENOM" id="CLU_979098_0_0_9"/>
<feature type="transmembrane region" description="Helical" evidence="1">
    <location>
        <begin position="144"/>
        <end position="168"/>
    </location>
</feature>